<dbReference type="InterPro" id="IPR002687">
    <property type="entry name" value="Nop_dom"/>
</dbReference>
<dbReference type="Pfam" id="PF01798">
    <property type="entry name" value="Nop"/>
    <property type="match status" value="1"/>
</dbReference>
<dbReference type="SMART" id="SM00931">
    <property type="entry name" value="NOSIC"/>
    <property type="match status" value="1"/>
</dbReference>
<dbReference type="InterPro" id="IPR012976">
    <property type="entry name" value="NOSIC"/>
</dbReference>
<sequence length="485" mass="52844">MATLADSFLADLDDLSDNEAEIPEDNEVDAADMEEDIDGDLADLENLNYDDLDSVSKLQKTQRYIDIMQKVEEALQKGTEVSIQGVDLEDDPEYQLIVECNALSVDIENEIVIIHNFIRDKYRLKFPELESLVHHPIDYARVVKKIGNEMDLTLVNLEGLLPSAIIMVVSVTASTTTGKPLPEDVLSKTVEACDRALALDSAKKKVLDFVESRMGYIAPNLSTIVGSAVAAKLMGTAGGLVALSKMPACNVQLLGAKKKNLAGFSTATSQFRIGYIEQTEIFQSTPPPLRMRACRLLAAKSTLAARVDSIRGDPSGKTGRAFKDEIHKKIEKWQEPPPAKQPKPLPVPDSEPKKKRGGRRLRKMKERYAVTDMRKLANRMQFGVPEESSLGDGLGEGYGMLGQAGSGKLRVSVGPSKLAAKVAKRFKEKNYGSSGATSGLTSSLAFTPVQGIELTNPQAHAHQLGSGTQSTYFSETGTFSKIKRT</sequence>
<keyword evidence="6" id="KW-0508">mRNA splicing</keyword>
<dbReference type="Proteomes" id="UP001341840">
    <property type="component" value="Unassembled WGS sequence"/>
</dbReference>
<dbReference type="InterPro" id="IPR027105">
    <property type="entry name" value="Prp31"/>
</dbReference>
<keyword evidence="12" id="KW-1185">Reference proteome</keyword>
<comment type="subcellular location">
    <subcellularLocation>
        <location evidence="1">Nucleus</location>
    </subcellularLocation>
</comment>
<feature type="compositionally biased region" description="Pro residues" evidence="9">
    <location>
        <begin position="335"/>
        <end position="349"/>
    </location>
</feature>
<evidence type="ECO:0000256" key="9">
    <source>
        <dbReference type="SAM" id="MobiDB-lite"/>
    </source>
</evidence>
<accession>A0ABU6VGS3</accession>
<dbReference type="Pfam" id="PF09785">
    <property type="entry name" value="Prp31_C"/>
    <property type="match status" value="1"/>
</dbReference>
<keyword evidence="3" id="KW-0507">mRNA processing</keyword>
<gene>
    <name evidence="11" type="primary">PRP31_2</name>
    <name evidence="11" type="ORF">PIB30_042460</name>
</gene>
<reference evidence="11 12" key="1">
    <citation type="journal article" date="2023" name="Plants (Basel)">
        <title>Bridging the Gap: Combining Genomics and Transcriptomics Approaches to Understand Stylosanthes scabra, an Orphan Legume from the Brazilian Caatinga.</title>
        <authorList>
            <person name="Ferreira-Neto J.R.C."/>
            <person name="da Silva M.D."/>
            <person name="Binneck E."/>
            <person name="de Melo N.F."/>
            <person name="da Silva R.H."/>
            <person name="de Melo A.L.T.M."/>
            <person name="Pandolfi V."/>
            <person name="Bustamante F.O."/>
            <person name="Brasileiro-Vidal A.C."/>
            <person name="Benko-Iseppon A.M."/>
        </authorList>
    </citation>
    <scope>NUCLEOTIDE SEQUENCE [LARGE SCALE GENOMIC DNA]</scope>
    <source>
        <tissue evidence="11">Leaves</tissue>
    </source>
</reference>
<organism evidence="11 12">
    <name type="scientific">Stylosanthes scabra</name>
    <dbReference type="NCBI Taxonomy" id="79078"/>
    <lineage>
        <taxon>Eukaryota</taxon>
        <taxon>Viridiplantae</taxon>
        <taxon>Streptophyta</taxon>
        <taxon>Embryophyta</taxon>
        <taxon>Tracheophyta</taxon>
        <taxon>Spermatophyta</taxon>
        <taxon>Magnoliopsida</taxon>
        <taxon>eudicotyledons</taxon>
        <taxon>Gunneridae</taxon>
        <taxon>Pentapetalae</taxon>
        <taxon>rosids</taxon>
        <taxon>fabids</taxon>
        <taxon>Fabales</taxon>
        <taxon>Fabaceae</taxon>
        <taxon>Papilionoideae</taxon>
        <taxon>50 kb inversion clade</taxon>
        <taxon>dalbergioids sensu lato</taxon>
        <taxon>Dalbergieae</taxon>
        <taxon>Pterocarpus clade</taxon>
        <taxon>Stylosanthes</taxon>
    </lineage>
</organism>
<comment type="similarity">
    <text evidence="2">Belongs to the PRP31 family.</text>
</comment>
<proteinExistence type="inferred from homology"/>
<dbReference type="InterPro" id="IPR036070">
    <property type="entry name" value="Nop_dom_sf"/>
</dbReference>
<evidence type="ECO:0000256" key="7">
    <source>
        <dbReference type="ARBA" id="ARBA00023242"/>
    </source>
</evidence>
<comment type="caution">
    <text evidence="11">The sequence shown here is derived from an EMBL/GenBank/DDBJ whole genome shotgun (WGS) entry which is preliminary data.</text>
</comment>
<evidence type="ECO:0000259" key="10">
    <source>
        <dbReference type="PROSITE" id="PS51358"/>
    </source>
</evidence>
<evidence type="ECO:0000256" key="4">
    <source>
        <dbReference type="ARBA" id="ARBA00022728"/>
    </source>
</evidence>
<dbReference type="Gene3D" id="1.10.287.4070">
    <property type="match status" value="1"/>
</dbReference>
<keyword evidence="4" id="KW-0747">Spliceosome</keyword>
<feature type="compositionally biased region" description="Polar residues" evidence="9">
    <location>
        <begin position="465"/>
        <end position="479"/>
    </location>
</feature>
<dbReference type="InterPro" id="IPR042239">
    <property type="entry name" value="Nop_C"/>
</dbReference>
<keyword evidence="7" id="KW-0539">Nucleus</keyword>
<keyword evidence="5" id="KW-0694">RNA-binding</keyword>
<dbReference type="Gene3D" id="1.10.246.90">
    <property type="entry name" value="Nop domain"/>
    <property type="match status" value="1"/>
</dbReference>
<evidence type="ECO:0000313" key="12">
    <source>
        <dbReference type="Proteomes" id="UP001341840"/>
    </source>
</evidence>
<dbReference type="PANTHER" id="PTHR13904">
    <property type="entry name" value="PRE-MRNA SPLICING FACTOR PRP31"/>
    <property type="match status" value="1"/>
</dbReference>
<dbReference type="InterPro" id="IPR019175">
    <property type="entry name" value="Prp31_C"/>
</dbReference>
<name>A0ABU6VGS3_9FABA</name>
<feature type="region of interest" description="Disordered" evidence="9">
    <location>
        <begin position="330"/>
        <end position="361"/>
    </location>
</feature>
<keyword evidence="8" id="KW-0687">Ribonucleoprotein</keyword>
<feature type="region of interest" description="Disordered" evidence="9">
    <location>
        <begin position="460"/>
        <end position="485"/>
    </location>
</feature>
<evidence type="ECO:0000256" key="2">
    <source>
        <dbReference type="ARBA" id="ARBA00005572"/>
    </source>
</evidence>
<evidence type="ECO:0000256" key="8">
    <source>
        <dbReference type="ARBA" id="ARBA00023274"/>
    </source>
</evidence>
<dbReference type="SUPFAM" id="SSF89124">
    <property type="entry name" value="Nop domain"/>
    <property type="match status" value="1"/>
</dbReference>
<feature type="domain" description="Nop" evidence="10">
    <location>
        <begin position="217"/>
        <end position="335"/>
    </location>
</feature>
<dbReference type="PANTHER" id="PTHR13904:SF0">
    <property type="entry name" value="U4_U6 SMALL NUCLEAR RIBONUCLEOPROTEIN PRP31"/>
    <property type="match status" value="1"/>
</dbReference>
<evidence type="ECO:0000256" key="3">
    <source>
        <dbReference type="ARBA" id="ARBA00022664"/>
    </source>
</evidence>
<evidence type="ECO:0000313" key="11">
    <source>
        <dbReference type="EMBL" id="MED6171635.1"/>
    </source>
</evidence>
<evidence type="ECO:0000256" key="5">
    <source>
        <dbReference type="ARBA" id="ARBA00022884"/>
    </source>
</evidence>
<dbReference type="EMBL" id="JASCZI010151276">
    <property type="protein sequence ID" value="MED6171635.1"/>
    <property type="molecule type" value="Genomic_DNA"/>
</dbReference>
<evidence type="ECO:0000256" key="6">
    <source>
        <dbReference type="ARBA" id="ARBA00023187"/>
    </source>
</evidence>
<dbReference type="PROSITE" id="PS51358">
    <property type="entry name" value="NOP"/>
    <property type="match status" value="1"/>
</dbReference>
<protein>
    <submittedName>
        <fullName evidence="11">U4/U6-U5 snRNP complex subunit prp31</fullName>
    </submittedName>
</protein>
<evidence type="ECO:0000256" key="1">
    <source>
        <dbReference type="ARBA" id="ARBA00004123"/>
    </source>
</evidence>